<dbReference type="EMBL" id="QGGI01000031">
    <property type="protein sequence ID" value="PWJ86109.1"/>
    <property type="molecule type" value="Genomic_DNA"/>
</dbReference>
<evidence type="ECO:0000313" key="4">
    <source>
        <dbReference type="EMBL" id="PWJ86109.1"/>
    </source>
</evidence>
<dbReference type="Proteomes" id="UP000245921">
    <property type="component" value="Unassembled WGS sequence"/>
</dbReference>
<dbReference type="InterPro" id="IPR016035">
    <property type="entry name" value="Acyl_Trfase/lysoPLipase"/>
</dbReference>
<feature type="domain" description="PNPLA" evidence="3">
    <location>
        <begin position="33"/>
        <end position="195"/>
    </location>
</feature>
<gene>
    <name evidence="4" type="ORF">C7380_1311</name>
</gene>
<dbReference type="GO" id="GO:0016787">
    <property type="term" value="F:hydrolase activity"/>
    <property type="evidence" value="ECO:0007669"/>
    <property type="project" value="UniProtKB-UniRule"/>
</dbReference>
<feature type="active site" description="Nucleophile" evidence="2">
    <location>
        <position position="66"/>
    </location>
</feature>
<protein>
    <submittedName>
        <fullName evidence="4">Patatin-like phospholipase</fullName>
    </submittedName>
</protein>
<dbReference type="Pfam" id="PF01734">
    <property type="entry name" value="Patatin"/>
    <property type="match status" value="1"/>
</dbReference>
<keyword evidence="1 2" id="KW-0443">Lipid metabolism</keyword>
<proteinExistence type="predicted"/>
<keyword evidence="5" id="KW-1185">Reference proteome</keyword>
<sequence length="580" mass="69687">MKKNIIIFIILFNFILSFSNSDIKLNNNNTYGLSIAGGAAYVFKSVGFLQALYEKGFVPDELIGTSMGSIASYYIAAGYQPKEIYNLFKEINFEDFFELSFPINGGFVHYEKFIDLVYLTTKINNFNDFVYPVKFGIENLSYFRGEYWDSGNSLEALQASISLEVFFEPFYKNDMYYSDIGVSDLFIRNPETLFKTDKYFLLRISPKLNYDSKRNFKNIINVVYGTIDIGGYYTNALYSEDKLNYDDIFELKIKSNIDPKTFYNSIELFEEGYQEGKIFVKNNDIFKKHNIKNKFENYKSIDYKELYTSLRTENYYSPRDFYYTLKISPNINEYLAKIFLYFEYLNSRFYSGIELGYNFKYVPYIEFEQFYFPFKFNRIKMYYNFFDLSNINLRTYFLEKFKNIIYLDSGFNHIRDKNYFNLSLNYDNIYENILTEEGILVSLNNYFNDKTYDLDYKLKVVNDFDKVKIYNIFGYSKNNNFKKLYENIINENFKDKLYLRNNIRYRLFDNMNFDFSQVLFLNKIYLNFEYNIYYDDFFKFNNSYGFNIEFPLSFLGVTSFNIKTGIKYNNKEKLYILFNN</sequence>
<dbReference type="SUPFAM" id="SSF52151">
    <property type="entry name" value="FabD/lysophospholipase-like"/>
    <property type="match status" value="1"/>
</dbReference>
<feature type="short sequence motif" description="GXSXG" evidence="2">
    <location>
        <begin position="64"/>
        <end position="68"/>
    </location>
</feature>
<evidence type="ECO:0000256" key="1">
    <source>
        <dbReference type="ARBA" id="ARBA00023098"/>
    </source>
</evidence>
<reference evidence="4 5" key="1">
    <citation type="submission" date="2018-05" db="EMBL/GenBank/DDBJ databases">
        <title>Genomic Encyclopedia of Type Strains, Phase IV (KMG-IV): sequencing the most valuable type-strain genomes for metagenomic binning, comparative biology and taxonomic classification.</title>
        <authorList>
            <person name="Goeker M."/>
        </authorList>
    </citation>
    <scope>NUCLEOTIDE SEQUENCE [LARGE SCALE GENOMIC DNA]</scope>
    <source>
        <strain evidence="4 5">DSM 24906</strain>
    </source>
</reference>
<evidence type="ECO:0000259" key="3">
    <source>
        <dbReference type="PROSITE" id="PS51635"/>
    </source>
</evidence>
<evidence type="ECO:0000256" key="2">
    <source>
        <dbReference type="PROSITE-ProRule" id="PRU01161"/>
    </source>
</evidence>
<dbReference type="GO" id="GO:0016042">
    <property type="term" value="P:lipid catabolic process"/>
    <property type="evidence" value="ECO:0007669"/>
    <property type="project" value="UniProtKB-UniRule"/>
</dbReference>
<comment type="caution">
    <text evidence="4">The sequence shown here is derived from an EMBL/GenBank/DDBJ whole genome shotgun (WGS) entry which is preliminary data.</text>
</comment>
<dbReference type="Gene3D" id="3.40.1090.10">
    <property type="entry name" value="Cytosolic phospholipase A2 catalytic domain"/>
    <property type="match status" value="1"/>
</dbReference>
<keyword evidence="2" id="KW-0442">Lipid degradation</keyword>
<dbReference type="RefSeq" id="WP_109606585.1">
    <property type="nucleotide sequence ID" value="NZ_QGGI01000031.1"/>
</dbReference>
<comment type="caution">
    <text evidence="2">Lacks conserved residue(s) required for the propagation of feature annotation.</text>
</comment>
<accession>A0AA45C4I5</accession>
<dbReference type="PROSITE" id="PS51635">
    <property type="entry name" value="PNPLA"/>
    <property type="match status" value="1"/>
</dbReference>
<name>A0AA45C4I5_9BACT</name>
<evidence type="ECO:0000313" key="5">
    <source>
        <dbReference type="Proteomes" id="UP000245921"/>
    </source>
</evidence>
<dbReference type="InterPro" id="IPR002641">
    <property type="entry name" value="PNPLA_dom"/>
</dbReference>
<dbReference type="AlphaFoldDB" id="A0AA45C4I5"/>
<organism evidence="4 5">
    <name type="scientific">Oceanotoga teriensis</name>
    <dbReference type="NCBI Taxonomy" id="515440"/>
    <lineage>
        <taxon>Bacteria</taxon>
        <taxon>Thermotogati</taxon>
        <taxon>Thermotogota</taxon>
        <taxon>Thermotogae</taxon>
        <taxon>Petrotogales</taxon>
        <taxon>Petrotogaceae</taxon>
        <taxon>Oceanotoga</taxon>
    </lineage>
</organism>
<feature type="active site" description="Proton acceptor" evidence="2">
    <location>
        <position position="179"/>
    </location>
</feature>
<keyword evidence="2" id="KW-0378">Hydrolase</keyword>